<keyword evidence="11" id="KW-1185">Reference proteome</keyword>
<evidence type="ECO:0000313" key="11">
    <source>
        <dbReference type="Proteomes" id="UP000604475"/>
    </source>
</evidence>
<dbReference type="AlphaFoldDB" id="A0A937RMZ9"/>
<feature type="transmembrane region" description="Helical" evidence="9">
    <location>
        <begin position="143"/>
        <end position="160"/>
    </location>
</feature>
<evidence type="ECO:0000256" key="4">
    <source>
        <dbReference type="ARBA" id="ARBA00022692"/>
    </source>
</evidence>
<feature type="transmembrane region" description="Helical" evidence="9">
    <location>
        <begin position="259"/>
        <end position="278"/>
    </location>
</feature>
<keyword evidence="4 9" id="KW-0812">Transmembrane</keyword>
<proteinExistence type="inferred from homology"/>
<dbReference type="GO" id="GO:0005886">
    <property type="term" value="C:plasma membrane"/>
    <property type="evidence" value="ECO:0007669"/>
    <property type="project" value="UniProtKB-SubCell"/>
</dbReference>
<keyword evidence="2" id="KW-0813">Transport</keyword>
<evidence type="ECO:0000256" key="5">
    <source>
        <dbReference type="ARBA" id="ARBA00022970"/>
    </source>
</evidence>
<evidence type="ECO:0000256" key="8">
    <source>
        <dbReference type="ARBA" id="ARBA00037998"/>
    </source>
</evidence>
<reference evidence="10" key="1">
    <citation type="submission" date="2020-12" db="EMBL/GenBank/DDBJ databases">
        <title>Genomic characterization of non-nitrogen-fixing Frankia strains.</title>
        <authorList>
            <person name="Carlos-Shanley C."/>
            <person name="Guerra T."/>
            <person name="Hahn D."/>
        </authorList>
    </citation>
    <scope>NUCLEOTIDE SEQUENCE</scope>
    <source>
        <strain evidence="10">CN6</strain>
    </source>
</reference>
<dbReference type="PANTHER" id="PTHR11795">
    <property type="entry name" value="BRANCHED-CHAIN AMINO ACID TRANSPORT SYSTEM PERMEASE PROTEIN LIVH"/>
    <property type="match status" value="1"/>
</dbReference>
<dbReference type="Proteomes" id="UP000604475">
    <property type="component" value="Unassembled WGS sequence"/>
</dbReference>
<evidence type="ECO:0000256" key="6">
    <source>
        <dbReference type="ARBA" id="ARBA00022989"/>
    </source>
</evidence>
<evidence type="ECO:0000256" key="7">
    <source>
        <dbReference type="ARBA" id="ARBA00023136"/>
    </source>
</evidence>
<evidence type="ECO:0000313" key="10">
    <source>
        <dbReference type="EMBL" id="MBL7631855.1"/>
    </source>
</evidence>
<feature type="transmembrane region" description="Helical" evidence="9">
    <location>
        <begin position="224"/>
        <end position="252"/>
    </location>
</feature>
<dbReference type="EMBL" id="JAEACQ010000287">
    <property type="protein sequence ID" value="MBL7631855.1"/>
    <property type="molecule type" value="Genomic_DNA"/>
</dbReference>
<protein>
    <submittedName>
        <fullName evidence="10">Branched-chain amino acid ABC transporter permease</fullName>
    </submittedName>
</protein>
<evidence type="ECO:0000256" key="2">
    <source>
        <dbReference type="ARBA" id="ARBA00022448"/>
    </source>
</evidence>
<keyword evidence="7 9" id="KW-0472">Membrane</keyword>
<name>A0A937RMZ9_9ACTN</name>
<feature type="transmembrane region" description="Helical" evidence="9">
    <location>
        <begin position="7"/>
        <end position="27"/>
    </location>
</feature>
<comment type="similarity">
    <text evidence="8">Belongs to the binding-protein-dependent transport system permease family. LivHM subfamily.</text>
</comment>
<evidence type="ECO:0000256" key="3">
    <source>
        <dbReference type="ARBA" id="ARBA00022475"/>
    </source>
</evidence>
<dbReference type="RefSeq" id="WP_203007023.1">
    <property type="nucleotide sequence ID" value="NZ_JADWYU010000162.1"/>
</dbReference>
<feature type="transmembrane region" description="Helical" evidence="9">
    <location>
        <begin position="59"/>
        <end position="78"/>
    </location>
</feature>
<dbReference type="InterPro" id="IPR052157">
    <property type="entry name" value="BCAA_transport_permease"/>
</dbReference>
<dbReference type="GO" id="GO:0006865">
    <property type="term" value="P:amino acid transport"/>
    <property type="evidence" value="ECO:0007669"/>
    <property type="project" value="UniProtKB-KW"/>
</dbReference>
<dbReference type="GO" id="GO:0022857">
    <property type="term" value="F:transmembrane transporter activity"/>
    <property type="evidence" value="ECO:0007669"/>
    <property type="project" value="InterPro"/>
</dbReference>
<accession>A0A937RMZ9</accession>
<feature type="transmembrane region" description="Helical" evidence="9">
    <location>
        <begin position="192"/>
        <end position="212"/>
    </location>
</feature>
<sequence>MNFVNDVVWPGLVSGSLFALVALGINMVERVTKVVNFAHAQLIYWAPLATLLLTRQFDVPVALAFVLATLGVVAAALVEERVAIRPFLRRGSALPWILSTLAVGTLLERAAYYQFSGEPQAFTYNLGQGPIDLAGIRTTGSEITIIVVALVLVGAVTLFWRSTLLGRRLNAVAEDLDGATSVGISAARASQLVMVGSGLVAAVTGFVAAPSLQVGPSLGLSLLFNGFVAAAIGGIGSLPGSLLGGLSLGLLLQFANVHFGTVAINAVLFGTLLVVYLVRPQGLFGDRVLRSV</sequence>
<dbReference type="InterPro" id="IPR001851">
    <property type="entry name" value="ABC_transp_permease"/>
</dbReference>
<dbReference type="CDD" id="cd06582">
    <property type="entry name" value="TM_PBP1_LivH_like"/>
    <property type="match status" value="1"/>
</dbReference>
<dbReference type="PANTHER" id="PTHR11795:SF445">
    <property type="entry name" value="AMINO ACID ABC TRANSPORTER PERMEASE PROTEIN"/>
    <property type="match status" value="1"/>
</dbReference>
<evidence type="ECO:0000256" key="9">
    <source>
        <dbReference type="SAM" id="Phobius"/>
    </source>
</evidence>
<evidence type="ECO:0000256" key="1">
    <source>
        <dbReference type="ARBA" id="ARBA00004651"/>
    </source>
</evidence>
<keyword evidence="6 9" id="KW-1133">Transmembrane helix</keyword>
<keyword evidence="5" id="KW-0029">Amino-acid transport</keyword>
<gene>
    <name evidence="10" type="ORF">I7412_32785</name>
</gene>
<organism evidence="10 11">
    <name type="scientific">Frankia nepalensis</name>
    <dbReference type="NCBI Taxonomy" id="1836974"/>
    <lineage>
        <taxon>Bacteria</taxon>
        <taxon>Bacillati</taxon>
        <taxon>Actinomycetota</taxon>
        <taxon>Actinomycetes</taxon>
        <taxon>Frankiales</taxon>
        <taxon>Frankiaceae</taxon>
        <taxon>Frankia</taxon>
    </lineage>
</organism>
<dbReference type="Pfam" id="PF02653">
    <property type="entry name" value="BPD_transp_2"/>
    <property type="match status" value="1"/>
</dbReference>
<comment type="subcellular location">
    <subcellularLocation>
        <location evidence="1">Cell membrane</location>
        <topology evidence="1">Multi-pass membrane protein</topology>
    </subcellularLocation>
</comment>
<comment type="caution">
    <text evidence="10">The sequence shown here is derived from an EMBL/GenBank/DDBJ whole genome shotgun (WGS) entry which is preliminary data.</text>
</comment>
<keyword evidence="3" id="KW-1003">Cell membrane</keyword>
<feature type="transmembrane region" description="Helical" evidence="9">
    <location>
        <begin position="90"/>
        <end position="107"/>
    </location>
</feature>